<organism evidence="5 6">
    <name type="scientific">Geodermatophilus siccatus</name>
    <dbReference type="NCBI Taxonomy" id="1137991"/>
    <lineage>
        <taxon>Bacteria</taxon>
        <taxon>Bacillati</taxon>
        <taxon>Actinomycetota</taxon>
        <taxon>Actinomycetes</taxon>
        <taxon>Geodermatophilales</taxon>
        <taxon>Geodermatophilaceae</taxon>
        <taxon>Geodermatophilus</taxon>
    </lineage>
</organism>
<dbReference type="PROSITE" id="PS50887">
    <property type="entry name" value="GGDEF"/>
    <property type="match status" value="1"/>
</dbReference>
<dbReference type="STRING" id="1137991.SAMN05660642_01704"/>
<dbReference type="SMART" id="SM00052">
    <property type="entry name" value="EAL"/>
    <property type="match status" value="1"/>
</dbReference>
<evidence type="ECO:0000313" key="5">
    <source>
        <dbReference type="EMBL" id="SDM11237.1"/>
    </source>
</evidence>
<evidence type="ECO:0000259" key="2">
    <source>
        <dbReference type="PROSITE" id="PS50112"/>
    </source>
</evidence>
<dbReference type="FunFam" id="3.30.70.270:FF:000001">
    <property type="entry name" value="Diguanylate cyclase domain protein"/>
    <property type="match status" value="1"/>
</dbReference>
<dbReference type="Pfam" id="PF00563">
    <property type="entry name" value="EAL"/>
    <property type="match status" value="1"/>
</dbReference>
<dbReference type="InterPro" id="IPR000160">
    <property type="entry name" value="GGDEF_dom"/>
</dbReference>
<dbReference type="InterPro" id="IPR013656">
    <property type="entry name" value="PAS_4"/>
</dbReference>
<dbReference type="SMART" id="SM00267">
    <property type="entry name" value="GGDEF"/>
    <property type="match status" value="1"/>
</dbReference>
<feature type="domain" description="PAS" evidence="2">
    <location>
        <begin position="21"/>
        <end position="91"/>
    </location>
</feature>
<dbReference type="InterPro" id="IPR001633">
    <property type="entry name" value="EAL_dom"/>
</dbReference>
<dbReference type="AlphaFoldDB" id="A0A1G9QL45"/>
<dbReference type="PROSITE" id="PS50112">
    <property type="entry name" value="PAS"/>
    <property type="match status" value="1"/>
</dbReference>
<keyword evidence="6" id="KW-1185">Reference proteome</keyword>
<dbReference type="Pfam" id="PF08448">
    <property type="entry name" value="PAS_4"/>
    <property type="match status" value="2"/>
</dbReference>
<dbReference type="Gene3D" id="3.20.20.450">
    <property type="entry name" value="EAL domain"/>
    <property type="match status" value="1"/>
</dbReference>
<dbReference type="CDD" id="cd01948">
    <property type="entry name" value="EAL"/>
    <property type="match status" value="1"/>
</dbReference>
<evidence type="ECO:0000259" key="4">
    <source>
        <dbReference type="PROSITE" id="PS50887"/>
    </source>
</evidence>
<evidence type="ECO:0000256" key="1">
    <source>
        <dbReference type="SAM" id="MobiDB-lite"/>
    </source>
</evidence>
<feature type="region of interest" description="Disordered" evidence="1">
    <location>
        <begin position="419"/>
        <end position="441"/>
    </location>
</feature>
<dbReference type="RefSeq" id="WP_175479492.1">
    <property type="nucleotide sequence ID" value="NZ_FNHE01000003.1"/>
</dbReference>
<feature type="domain" description="EAL" evidence="3">
    <location>
        <begin position="438"/>
        <end position="693"/>
    </location>
</feature>
<dbReference type="NCBIfam" id="TIGR00254">
    <property type="entry name" value="GGDEF"/>
    <property type="match status" value="1"/>
</dbReference>
<accession>A0A1G9QL45</accession>
<dbReference type="InterPro" id="IPR043128">
    <property type="entry name" value="Rev_trsase/Diguanyl_cyclase"/>
</dbReference>
<dbReference type="SUPFAM" id="SSF55073">
    <property type="entry name" value="Nucleotide cyclase"/>
    <property type="match status" value="1"/>
</dbReference>
<dbReference type="Gene3D" id="3.30.450.20">
    <property type="entry name" value="PAS domain"/>
    <property type="match status" value="2"/>
</dbReference>
<dbReference type="PROSITE" id="PS50883">
    <property type="entry name" value="EAL"/>
    <property type="match status" value="1"/>
</dbReference>
<dbReference type="Proteomes" id="UP000198680">
    <property type="component" value="Unassembled WGS sequence"/>
</dbReference>
<name>A0A1G9QL45_9ACTN</name>
<dbReference type="InterPro" id="IPR052155">
    <property type="entry name" value="Biofilm_reg_signaling"/>
</dbReference>
<evidence type="ECO:0000313" key="6">
    <source>
        <dbReference type="Proteomes" id="UP000198680"/>
    </source>
</evidence>
<dbReference type="PANTHER" id="PTHR44757">
    <property type="entry name" value="DIGUANYLATE CYCLASE DGCP"/>
    <property type="match status" value="1"/>
</dbReference>
<dbReference type="Pfam" id="PF00990">
    <property type="entry name" value="GGDEF"/>
    <property type="match status" value="1"/>
</dbReference>
<dbReference type="PANTHER" id="PTHR44757:SF2">
    <property type="entry name" value="BIOFILM ARCHITECTURE MAINTENANCE PROTEIN MBAA"/>
    <property type="match status" value="1"/>
</dbReference>
<protein>
    <submittedName>
        <fullName evidence="5">PAS domain S-box-containing protein/diguanylate cyclase (GGDEF) domain-containing protein</fullName>
    </submittedName>
</protein>
<dbReference type="CDD" id="cd01949">
    <property type="entry name" value="GGDEF"/>
    <property type="match status" value="1"/>
</dbReference>
<dbReference type="SUPFAM" id="SSF141868">
    <property type="entry name" value="EAL domain-like"/>
    <property type="match status" value="1"/>
</dbReference>
<dbReference type="NCBIfam" id="TIGR00229">
    <property type="entry name" value="sensory_box"/>
    <property type="match status" value="2"/>
</dbReference>
<dbReference type="InterPro" id="IPR000014">
    <property type="entry name" value="PAS"/>
</dbReference>
<feature type="domain" description="GGDEF" evidence="4">
    <location>
        <begin position="297"/>
        <end position="429"/>
    </location>
</feature>
<gene>
    <name evidence="5" type="ORF">SAMN05660642_01704</name>
</gene>
<dbReference type="InterPro" id="IPR035965">
    <property type="entry name" value="PAS-like_dom_sf"/>
</dbReference>
<dbReference type="EMBL" id="FNHE01000003">
    <property type="protein sequence ID" value="SDM11237.1"/>
    <property type="molecule type" value="Genomic_DNA"/>
</dbReference>
<dbReference type="InterPro" id="IPR029787">
    <property type="entry name" value="Nucleotide_cyclase"/>
</dbReference>
<dbReference type="Gene3D" id="3.30.70.270">
    <property type="match status" value="1"/>
</dbReference>
<dbReference type="InterPro" id="IPR035919">
    <property type="entry name" value="EAL_sf"/>
</dbReference>
<sequence>MHDAADGEDDWQISWDAPLRTARAQAAALTSTTDAVCRVDREWRFTLVNAAAERLLGHPASDLVGRSVWDVFPDWVDRDLYEALHEAVEHRAPVSLFTLEARWRRWFEVRAFTDATGLSVFFRDADDLRRMAQEQAARTELLRAALEVSPAATVLLDADGTILATNRQWFAFGERKGEARELRAPGTSYHDAALRHVTPFDARTIHRGLEALAAGTEDAFAHDCAVPVEGSLVWFHVQASRVDDAGRMVVTHTDITHRVQAEEAALWRARHDHLTDLPNRAYLHELIARALRRPGRGPVTVLFMDLDGFKAVNDSLGHEAGDELLRHVAARLSARTRGDDVVGRLGGDEFVVLAHDCDPAGGVALAERMQTAFDSPFVLGDAQLSLTASIGITTSDTEHQTPEQLIRAADTAMYAAKTGGRDRSHVPVRGLPQSARHRPRAGAGLDRAIAEDQLRLHYQPFLDLRSGAVAGCEALLRWDHPEQGMLAPEDFLPLAEEAGLLGPLTRWALTTATTAAARWAAAGRPALVTVDIHPRLSCAVSLADDVTAALTASGLPASRLGLELAESALAEDPGRIADQLHQLHAQGVGLFMDNFGTGGAPLGRLLTLPITTLKLDPGLLADEPEPAIGARRGALAALVALATAMGADALAQGIRTPQQLARARAAGCRHGQGHLLSAPMPADHVVDWLAAHGVGDQPPPARGE</sequence>
<evidence type="ECO:0000259" key="3">
    <source>
        <dbReference type="PROSITE" id="PS50883"/>
    </source>
</evidence>
<reference evidence="6" key="1">
    <citation type="submission" date="2016-10" db="EMBL/GenBank/DDBJ databases">
        <authorList>
            <person name="Varghese N."/>
            <person name="Submissions S."/>
        </authorList>
    </citation>
    <scope>NUCLEOTIDE SEQUENCE [LARGE SCALE GENOMIC DNA]</scope>
    <source>
        <strain evidence="6">DSM 45419</strain>
    </source>
</reference>
<dbReference type="SUPFAM" id="SSF55785">
    <property type="entry name" value="PYP-like sensor domain (PAS domain)"/>
    <property type="match status" value="2"/>
</dbReference>
<proteinExistence type="predicted"/>
<dbReference type="CDD" id="cd00130">
    <property type="entry name" value="PAS"/>
    <property type="match status" value="1"/>
</dbReference>
<dbReference type="SMART" id="SM00091">
    <property type="entry name" value="PAS"/>
    <property type="match status" value="2"/>
</dbReference>